<evidence type="ECO:0000313" key="2">
    <source>
        <dbReference type="Proteomes" id="UP000789396"/>
    </source>
</evidence>
<dbReference type="Proteomes" id="UP000789396">
    <property type="component" value="Unassembled WGS sequence"/>
</dbReference>
<dbReference type="AlphaFoldDB" id="A0A9N9K6I3"/>
<proteinExistence type="predicted"/>
<comment type="caution">
    <text evidence="1">The sequence shown here is derived from an EMBL/GenBank/DDBJ whole genome shotgun (WGS) entry which is preliminary data.</text>
</comment>
<keyword evidence="2" id="KW-1185">Reference proteome</keyword>
<organism evidence="1 2">
    <name type="scientific">Racocetra fulgida</name>
    <dbReference type="NCBI Taxonomy" id="60492"/>
    <lineage>
        <taxon>Eukaryota</taxon>
        <taxon>Fungi</taxon>
        <taxon>Fungi incertae sedis</taxon>
        <taxon>Mucoromycota</taxon>
        <taxon>Glomeromycotina</taxon>
        <taxon>Glomeromycetes</taxon>
        <taxon>Diversisporales</taxon>
        <taxon>Gigasporaceae</taxon>
        <taxon>Racocetra</taxon>
    </lineage>
</organism>
<gene>
    <name evidence="1" type="ORF">RFULGI_LOCUS18609</name>
</gene>
<reference evidence="1" key="1">
    <citation type="submission" date="2021-06" db="EMBL/GenBank/DDBJ databases">
        <authorList>
            <person name="Kallberg Y."/>
            <person name="Tangrot J."/>
            <person name="Rosling A."/>
        </authorList>
    </citation>
    <scope>NUCLEOTIDE SEQUENCE</scope>
    <source>
        <strain evidence="1">IN212</strain>
    </source>
</reference>
<dbReference type="EMBL" id="CAJVPZ010082961">
    <property type="protein sequence ID" value="CAG8809585.1"/>
    <property type="molecule type" value="Genomic_DNA"/>
</dbReference>
<feature type="non-terminal residue" evidence="1">
    <location>
        <position position="1"/>
    </location>
</feature>
<protein>
    <submittedName>
        <fullName evidence="1">19927_t:CDS:1</fullName>
    </submittedName>
</protein>
<sequence>GLIDPFLENGVKVKQFTTYQSIQELFKIDLSSMNSLFPFALMTRQNKTEDYLVDALHRKKSMGIENVPNVEFGMELIKCEEKDDRIIAIVKNINSGKEEEIICHYLTLNASWAVADVSIDHELVKDYQVTLFAAPG</sequence>
<dbReference type="InterPro" id="IPR036188">
    <property type="entry name" value="FAD/NAD-bd_sf"/>
</dbReference>
<feature type="non-terminal residue" evidence="1">
    <location>
        <position position="136"/>
    </location>
</feature>
<evidence type="ECO:0000313" key="1">
    <source>
        <dbReference type="EMBL" id="CAG8809585.1"/>
    </source>
</evidence>
<dbReference type="Gene3D" id="3.50.50.60">
    <property type="entry name" value="FAD/NAD(P)-binding domain"/>
    <property type="match status" value="1"/>
</dbReference>
<name>A0A9N9K6I3_9GLOM</name>
<dbReference type="OrthoDB" id="2690153at2759"/>
<accession>A0A9N9K6I3</accession>